<keyword evidence="2 7" id="KW-0813">Transport</keyword>
<evidence type="ECO:0000256" key="5">
    <source>
        <dbReference type="ARBA" id="ARBA00022989"/>
    </source>
</evidence>
<comment type="subcellular location">
    <subcellularLocation>
        <location evidence="1 7">Cell membrane</location>
        <topology evidence="1 7">Multi-pass membrane protein</topology>
    </subcellularLocation>
</comment>
<keyword evidence="6 7" id="KW-0472">Membrane</keyword>
<dbReference type="AlphaFoldDB" id="A0A174ZCD2"/>
<dbReference type="InterPro" id="IPR000515">
    <property type="entry name" value="MetI-like"/>
</dbReference>
<gene>
    <name evidence="9" type="primary">ssuC_1</name>
    <name evidence="9" type="ORF">ERS852540_00314</name>
</gene>
<evidence type="ECO:0000256" key="2">
    <source>
        <dbReference type="ARBA" id="ARBA00022448"/>
    </source>
</evidence>
<evidence type="ECO:0000256" key="3">
    <source>
        <dbReference type="ARBA" id="ARBA00022475"/>
    </source>
</evidence>
<evidence type="ECO:0000256" key="1">
    <source>
        <dbReference type="ARBA" id="ARBA00004651"/>
    </source>
</evidence>
<dbReference type="PANTHER" id="PTHR30151:SF20">
    <property type="entry name" value="ABC TRANSPORTER PERMEASE PROTEIN HI_0355-RELATED"/>
    <property type="match status" value="1"/>
</dbReference>
<feature type="transmembrane region" description="Helical" evidence="7">
    <location>
        <begin position="109"/>
        <end position="131"/>
    </location>
</feature>
<dbReference type="EMBL" id="CZBY01000002">
    <property type="protein sequence ID" value="CUQ81661.1"/>
    <property type="molecule type" value="Genomic_DNA"/>
</dbReference>
<dbReference type="SUPFAM" id="SSF161098">
    <property type="entry name" value="MetI-like"/>
    <property type="match status" value="1"/>
</dbReference>
<feature type="transmembrane region" description="Helical" evidence="7">
    <location>
        <begin position="179"/>
        <end position="200"/>
    </location>
</feature>
<keyword evidence="5 7" id="KW-1133">Transmembrane helix</keyword>
<feature type="transmembrane region" description="Helical" evidence="7">
    <location>
        <begin position="12"/>
        <end position="33"/>
    </location>
</feature>
<feature type="transmembrane region" description="Helical" evidence="7">
    <location>
        <begin position="137"/>
        <end position="158"/>
    </location>
</feature>
<feature type="transmembrane region" description="Helical" evidence="7">
    <location>
        <begin position="234"/>
        <end position="257"/>
    </location>
</feature>
<dbReference type="Pfam" id="PF00528">
    <property type="entry name" value="BPD_transp_1"/>
    <property type="match status" value="1"/>
</dbReference>
<accession>A0A174ZCD2</accession>
<name>A0A174ZCD2_9FIRM</name>
<comment type="similarity">
    <text evidence="7">Belongs to the binding-protein-dependent transport system permease family.</text>
</comment>
<keyword evidence="3" id="KW-1003">Cell membrane</keyword>
<evidence type="ECO:0000313" key="9">
    <source>
        <dbReference type="EMBL" id="CUQ81661.1"/>
    </source>
</evidence>
<evidence type="ECO:0000259" key="8">
    <source>
        <dbReference type="PROSITE" id="PS50928"/>
    </source>
</evidence>
<dbReference type="PROSITE" id="PS50928">
    <property type="entry name" value="ABC_TM1"/>
    <property type="match status" value="1"/>
</dbReference>
<keyword evidence="4 7" id="KW-0812">Transmembrane</keyword>
<evidence type="ECO:0000313" key="10">
    <source>
        <dbReference type="Proteomes" id="UP000095662"/>
    </source>
</evidence>
<dbReference type="STRING" id="39492.ERS852540_00314"/>
<dbReference type="Gene3D" id="1.10.3720.10">
    <property type="entry name" value="MetI-like"/>
    <property type="match status" value="1"/>
</dbReference>
<dbReference type="CDD" id="cd06261">
    <property type="entry name" value="TM_PBP2"/>
    <property type="match status" value="1"/>
</dbReference>
<evidence type="ECO:0000256" key="4">
    <source>
        <dbReference type="ARBA" id="ARBA00022692"/>
    </source>
</evidence>
<dbReference type="GO" id="GO:0005886">
    <property type="term" value="C:plasma membrane"/>
    <property type="evidence" value="ECO:0007669"/>
    <property type="project" value="UniProtKB-SubCell"/>
</dbReference>
<organism evidence="9 10">
    <name type="scientific">[Eubacterium] siraeum</name>
    <dbReference type="NCBI Taxonomy" id="39492"/>
    <lineage>
        <taxon>Bacteria</taxon>
        <taxon>Bacillati</taxon>
        <taxon>Bacillota</taxon>
        <taxon>Clostridia</taxon>
        <taxon>Eubacteriales</taxon>
        <taxon>Oscillospiraceae</taxon>
        <taxon>Oscillospiraceae incertae sedis</taxon>
    </lineage>
</organism>
<feature type="transmembrane region" description="Helical" evidence="7">
    <location>
        <begin position="77"/>
        <end position="97"/>
    </location>
</feature>
<reference evidence="9 10" key="1">
    <citation type="submission" date="2015-09" db="EMBL/GenBank/DDBJ databases">
        <authorList>
            <consortium name="Pathogen Informatics"/>
        </authorList>
    </citation>
    <scope>NUCLEOTIDE SEQUENCE [LARGE SCALE GENOMIC DNA]</scope>
    <source>
        <strain evidence="9 10">2789STDY5834928</strain>
    </source>
</reference>
<evidence type="ECO:0000256" key="7">
    <source>
        <dbReference type="RuleBase" id="RU363032"/>
    </source>
</evidence>
<dbReference type="Proteomes" id="UP000095662">
    <property type="component" value="Unassembled WGS sequence"/>
</dbReference>
<dbReference type="PANTHER" id="PTHR30151">
    <property type="entry name" value="ALKANE SULFONATE ABC TRANSPORTER-RELATED, MEMBRANE SUBUNIT"/>
    <property type="match status" value="1"/>
</dbReference>
<protein>
    <submittedName>
        <fullName evidence="9">Putative aliphatic sulfonates transport permease protein ssuC</fullName>
    </submittedName>
</protein>
<dbReference type="GO" id="GO:0055085">
    <property type="term" value="P:transmembrane transport"/>
    <property type="evidence" value="ECO:0007669"/>
    <property type="project" value="InterPro"/>
</dbReference>
<dbReference type="OrthoDB" id="9804353at2"/>
<dbReference type="InterPro" id="IPR035906">
    <property type="entry name" value="MetI-like_sf"/>
</dbReference>
<sequence>MIKRITSSKGIVTAVWVLGLVVIWEICAFIVGATQRTPVNVLPHLYQIIGSFFDTKSITGSGDTIATLVFSSAAETLSRALIGFIIGMVLGYILALLMHLSHIVEKIAFPYLMIIQMIPILGMAPIVLSITGDISSARIIIAAILTFYPVSTNTLAGFKSVGRERHELMRSYGASKFQLYTKMLIPSAMSYFFTGLKISAPMAITASILVDTLQGGNGLGCMLSQSLKGSMTRFVFWDIVIFSAVIGVLSFYLMGVIERAITPAKRKAKKKAQ</sequence>
<proteinExistence type="inferred from homology"/>
<feature type="domain" description="ABC transmembrane type-1" evidence="8">
    <location>
        <begin position="73"/>
        <end position="258"/>
    </location>
</feature>
<evidence type="ECO:0000256" key="6">
    <source>
        <dbReference type="ARBA" id="ARBA00023136"/>
    </source>
</evidence>